<evidence type="ECO:0000313" key="1">
    <source>
        <dbReference type="EMBL" id="ACM58206.1"/>
    </source>
</evidence>
<evidence type="ECO:0008006" key="3">
    <source>
        <dbReference type="Google" id="ProtNLM"/>
    </source>
</evidence>
<dbReference type="HOGENOM" id="CLU_210071_1_0_2"/>
<dbReference type="InterPro" id="IPR055985">
    <property type="entry name" value="DUF7563"/>
</dbReference>
<organism evidence="1 2">
    <name type="scientific">Halorubrum lacusprofundi (strain ATCC 49239 / DSM 5036 / JCM 8891 / ACAM 34)</name>
    <dbReference type="NCBI Taxonomy" id="416348"/>
    <lineage>
        <taxon>Archaea</taxon>
        <taxon>Methanobacteriati</taxon>
        <taxon>Methanobacteriota</taxon>
        <taxon>Stenosarchaea group</taxon>
        <taxon>Halobacteria</taxon>
        <taxon>Halobacteriales</taxon>
        <taxon>Haloferacaceae</taxon>
        <taxon>Halorubrum</taxon>
    </lineage>
</organism>
<gene>
    <name evidence="1" type="ordered locus">Hlac_2635</name>
</gene>
<dbReference type="GeneID" id="54763445"/>
<dbReference type="AlphaFoldDB" id="B9LU12"/>
<sequence>MPRCDHCGSHVSDRFARVFTDEHGDLNACPDCSANAGIAEVSRERTHTGD</sequence>
<reference evidence="1 2" key="1">
    <citation type="journal article" date="2016" name="Stand. Genomic Sci.">
        <title>Complete genome sequence of the Antarctic Halorubrum lacusprofundi type strain ACAM 34.</title>
        <authorList>
            <person name="Anderson I.J."/>
            <person name="DasSarma P."/>
            <person name="Lucas S."/>
            <person name="Copeland A."/>
            <person name="Lapidus A."/>
            <person name="Del Rio T.G."/>
            <person name="Tice H."/>
            <person name="Dalin E."/>
            <person name="Bruce D.C."/>
            <person name="Goodwin L."/>
            <person name="Pitluck S."/>
            <person name="Sims D."/>
            <person name="Brettin T.S."/>
            <person name="Detter J.C."/>
            <person name="Han C.S."/>
            <person name="Larimer F."/>
            <person name="Hauser L."/>
            <person name="Land M."/>
            <person name="Ivanova N."/>
            <person name="Richardson P."/>
            <person name="Cavicchioli R."/>
            <person name="DasSarma S."/>
            <person name="Woese C.R."/>
            <person name="Kyrpides N.C."/>
        </authorList>
    </citation>
    <scope>NUCLEOTIDE SEQUENCE [LARGE SCALE GENOMIC DNA]</scope>
    <source>
        <strain evidence="2">ATCC 49239 / DSM 5036 / JCM 8891 / ACAM 34</strain>
    </source>
</reference>
<proteinExistence type="predicted"/>
<accession>B9LU12</accession>
<dbReference type="Proteomes" id="UP000000740">
    <property type="component" value="Chromosome 1"/>
</dbReference>
<dbReference type="eggNOG" id="arCOG06449">
    <property type="taxonomic scope" value="Archaea"/>
</dbReference>
<dbReference type="RefSeq" id="WP_015911316.1">
    <property type="nucleotide sequence ID" value="NC_012029.1"/>
</dbReference>
<dbReference type="Pfam" id="PF24444">
    <property type="entry name" value="DUF7563"/>
    <property type="match status" value="1"/>
</dbReference>
<dbReference type="EMBL" id="CP001365">
    <property type="protein sequence ID" value="ACM58206.1"/>
    <property type="molecule type" value="Genomic_DNA"/>
</dbReference>
<dbReference type="KEGG" id="hla:Hlac_2635"/>
<keyword evidence="2" id="KW-1185">Reference proteome</keyword>
<evidence type="ECO:0000313" key="2">
    <source>
        <dbReference type="Proteomes" id="UP000000740"/>
    </source>
</evidence>
<protein>
    <recommendedName>
        <fullName evidence="3">Small CPxCG-related zinc finger protein</fullName>
    </recommendedName>
</protein>
<name>B9LU12_HALLT</name>